<keyword evidence="9" id="KW-1185">Reference proteome</keyword>
<dbReference type="GO" id="GO:0031422">
    <property type="term" value="C:RecQ family helicase-topoisomerase III complex"/>
    <property type="evidence" value="ECO:0007669"/>
    <property type="project" value="TreeGrafter"/>
</dbReference>
<comment type="similarity">
    <text evidence="1">Belongs to the RMI1 family.</text>
</comment>
<evidence type="ECO:0000256" key="4">
    <source>
        <dbReference type="SAM" id="MobiDB-lite"/>
    </source>
</evidence>
<reference evidence="8 9" key="1">
    <citation type="submission" date="2024-05" db="EMBL/GenBank/DDBJ databases">
        <title>Haplotype-resolved chromosome-level genome assembly of Huyou (Citrus changshanensis).</title>
        <authorList>
            <person name="Miao C."/>
            <person name="Chen W."/>
            <person name="Wu Y."/>
            <person name="Wang L."/>
            <person name="Zhao S."/>
            <person name="Grierson D."/>
            <person name="Xu C."/>
            <person name="Chen K."/>
        </authorList>
    </citation>
    <scope>NUCLEOTIDE SEQUENCE [LARGE SCALE GENOMIC DNA]</scope>
    <source>
        <strain evidence="8">01-14</strain>
        <tissue evidence="8">Leaf</tissue>
    </source>
</reference>
<dbReference type="GO" id="GO:0000712">
    <property type="term" value="P:resolution of meiotic recombination intermediates"/>
    <property type="evidence" value="ECO:0007669"/>
    <property type="project" value="TreeGrafter"/>
</dbReference>
<name>A0AAP0LY67_9ROSI</name>
<dbReference type="GO" id="GO:0016604">
    <property type="term" value="C:nuclear body"/>
    <property type="evidence" value="ECO:0007669"/>
    <property type="project" value="TreeGrafter"/>
</dbReference>
<feature type="domain" description="RecQ-mediated genome instability protein 1 C-terminal OB-fold" evidence="6">
    <location>
        <begin position="411"/>
        <end position="553"/>
    </location>
</feature>
<feature type="compositionally biased region" description="Polar residues" evidence="4">
    <location>
        <begin position="20"/>
        <end position="32"/>
    </location>
</feature>
<dbReference type="Proteomes" id="UP001428341">
    <property type="component" value="Unassembled WGS sequence"/>
</dbReference>
<feature type="region of interest" description="Disordered" evidence="4">
    <location>
        <begin position="556"/>
        <end position="582"/>
    </location>
</feature>
<dbReference type="PANTHER" id="PTHR14790:SF15">
    <property type="entry name" value="RECQ-MEDIATED GENOME INSTABILITY PROTEIN 1"/>
    <property type="match status" value="1"/>
</dbReference>
<evidence type="ECO:0000259" key="5">
    <source>
        <dbReference type="Pfam" id="PF08585"/>
    </source>
</evidence>
<feature type="domain" description="RMI1 N-terminal" evidence="7">
    <location>
        <begin position="86"/>
        <end position="131"/>
    </location>
</feature>
<evidence type="ECO:0000259" key="7">
    <source>
        <dbReference type="Pfam" id="PF21000"/>
    </source>
</evidence>
<dbReference type="GO" id="GO:0000724">
    <property type="term" value="P:double-strand break repair via homologous recombination"/>
    <property type="evidence" value="ECO:0007669"/>
    <property type="project" value="TreeGrafter"/>
</dbReference>
<dbReference type="Gene3D" id="2.40.50.770">
    <property type="entry name" value="RecQ-mediated genome instability protein Rmi1, C-terminal domain"/>
    <property type="match status" value="1"/>
</dbReference>
<dbReference type="Pfam" id="PF16099">
    <property type="entry name" value="RMI1_C"/>
    <property type="match status" value="1"/>
</dbReference>
<dbReference type="FunFam" id="2.40.50.770:FF:000004">
    <property type="entry name" value="RecQ-mediated instability protein (DUF1767)"/>
    <property type="match status" value="1"/>
</dbReference>
<feature type="region of interest" description="Disordered" evidence="4">
    <location>
        <begin position="1"/>
        <end position="81"/>
    </location>
</feature>
<dbReference type="SMART" id="SM01161">
    <property type="entry name" value="DUF1767"/>
    <property type="match status" value="1"/>
</dbReference>
<feature type="compositionally biased region" description="Low complexity" evidence="4">
    <location>
        <begin position="34"/>
        <end position="57"/>
    </location>
</feature>
<protein>
    <recommendedName>
        <fullName evidence="2">RecQ-mediated genome instability protein 1</fullName>
    </recommendedName>
    <alternativeName>
        <fullName evidence="3">BLM-associated protein of 75 kDa homolog</fullName>
    </alternativeName>
</protein>
<dbReference type="InterPro" id="IPR032199">
    <property type="entry name" value="RMI1_C"/>
</dbReference>
<dbReference type="InterPro" id="IPR042470">
    <property type="entry name" value="RMI1_N_C_sf"/>
</dbReference>
<dbReference type="InterPro" id="IPR013894">
    <property type="entry name" value="RMI1_OB"/>
</dbReference>
<feature type="domain" description="RecQ mediated genome instability protein 1 OB-fold" evidence="5">
    <location>
        <begin position="139"/>
        <end position="250"/>
    </location>
</feature>
<evidence type="ECO:0000256" key="1">
    <source>
        <dbReference type="ARBA" id="ARBA00006395"/>
    </source>
</evidence>
<dbReference type="Pfam" id="PF08585">
    <property type="entry name" value="RMI1_N_C"/>
    <property type="match status" value="1"/>
</dbReference>
<evidence type="ECO:0000313" key="8">
    <source>
        <dbReference type="EMBL" id="KAK9187810.1"/>
    </source>
</evidence>
<dbReference type="GO" id="GO:0000166">
    <property type="term" value="F:nucleotide binding"/>
    <property type="evidence" value="ECO:0007669"/>
    <property type="project" value="InterPro"/>
</dbReference>
<accession>A0AAP0LY67</accession>
<organism evidence="8 9">
    <name type="scientific">Citrus x changshan-huyou</name>
    <dbReference type="NCBI Taxonomy" id="2935761"/>
    <lineage>
        <taxon>Eukaryota</taxon>
        <taxon>Viridiplantae</taxon>
        <taxon>Streptophyta</taxon>
        <taxon>Embryophyta</taxon>
        <taxon>Tracheophyta</taxon>
        <taxon>Spermatophyta</taxon>
        <taxon>Magnoliopsida</taxon>
        <taxon>eudicotyledons</taxon>
        <taxon>Gunneridae</taxon>
        <taxon>Pentapetalae</taxon>
        <taxon>rosids</taxon>
        <taxon>malvids</taxon>
        <taxon>Sapindales</taxon>
        <taxon>Rutaceae</taxon>
        <taxon>Aurantioideae</taxon>
        <taxon>Citrus</taxon>
    </lineage>
</organism>
<dbReference type="Pfam" id="PF21000">
    <property type="entry name" value="RMI1_N_N"/>
    <property type="match status" value="1"/>
</dbReference>
<gene>
    <name evidence="8" type="ORF">WN944_019209</name>
</gene>
<dbReference type="InterPro" id="IPR049363">
    <property type="entry name" value="RMI1_N"/>
</dbReference>
<comment type="caution">
    <text evidence="8">The sequence shown here is derived from an EMBL/GenBank/DDBJ whole genome shotgun (WGS) entry which is preliminary data.</text>
</comment>
<evidence type="ECO:0000259" key="6">
    <source>
        <dbReference type="Pfam" id="PF16099"/>
    </source>
</evidence>
<dbReference type="EMBL" id="JBCGBO010000007">
    <property type="protein sequence ID" value="KAK9187810.1"/>
    <property type="molecule type" value="Genomic_DNA"/>
</dbReference>
<evidence type="ECO:0000256" key="2">
    <source>
        <dbReference type="ARBA" id="ARBA00018987"/>
    </source>
</evidence>
<dbReference type="PANTHER" id="PTHR14790">
    <property type="entry name" value="RECQ-MEDIATED GENOME INSTABILITY PROTEIN 1 RMI1"/>
    <property type="match status" value="1"/>
</dbReference>
<sequence length="582" mass="64356">MPRRRLRLHSSSDSEEEAPNHQQSSRQQSTVTDPPVNLSTPNPNPNSNPNTDPVTIPLDDDDDDDYFTPPSPDRTTGSPISDSLLRLGLSLKREWLDSCVQGLESSVSGFSQLDVSAKAKLCFQQFLFSDMNYSGAGVLPRNVQSMHLVDLKGPFVLQVDEVINISCPLRGRYQDAAPGIKRCLKLSMTDGVQRVFGMEYRPIKDLKVLAPSGFKVVICNVHIRHGLLMLVPEAIEVLGGVVQELDAARQHLINEINKPPRGKRTRTGVVPSLATRATLAAWPSNGVHVTERGSNLPSQNATPIQENEQGANSVASGINTQRPTVGPINEEHAVPNSSSNVFMDYEDMHHDTIPIGRENTMSSSNNNVALDIEDTVMVNEVEDNIMVNEVEDTIMVDEVEHPLILSRDREIPFTYLASLSAKWAATNGKAHSVQGKIKCFLTGVKRFQYKGRETYELLVYVDDGSLISEILIDHNVVQKGIGHSPQEVTAALSSLDLKKVSDMKEIFRQFQLFLVDFEGTMLIEMNDKSPHPIALEITQGCPSSDAWLLLRRLNSSPSVNAQTPPRRPMDPRPPMDPIEISP</sequence>
<dbReference type="AlphaFoldDB" id="A0AAP0LY67"/>
<proteinExistence type="inferred from homology"/>
<evidence type="ECO:0000313" key="9">
    <source>
        <dbReference type="Proteomes" id="UP001428341"/>
    </source>
</evidence>
<evidence type="ECO:0000256" key="3">
    <source>
        <dbReference type="ARBA" id="ARBA00077519"/>
    </source>
</evidence>